<dbReference type="FunFam" id="1.10.10.10:FF:000079">
    <property type="entry name" value="GntR family transcriptional regulator"/>
    <property type="match status" value="1"/>
</dbReference>
<evidence type="ECO:0000259" key="4">
    <source>
        <dbReference type="PROSITE" id="PS50949"/>
    </source>
</evidence>
<dbReference type="Pfam" id="PF00392">
    <property type="entry name" value="GntR"/>
    <property type="match status" value="1"/>
</dbReference>
<dbReference type="EMBL" id="MSAE01000002">
    <property type="protein sequence ID" value="PUX18149.1"/>
    <property type="molecule type" value="Genomic_DNA"/>
</dbReference>
<keyword evidence="2" id="KW-0238">DNA-binding</keyword>
<dbReference type="PANTHER" id="PTHR44846:SF1">
    <property type="entry name" value="MANNOSYL-D-GLYCERATE TRANSPORT_METABOLISM SYSTEM REPRESSOR MNGR-RELATED"/>
    <property type="match status" value="1"/>
</dbReference>
<comment type="caution">
    <text evidence="6">The sequence shown here is derived from an EMBL/GenBank/DDBJ whole genome shotgun (WGS) entry which is preliminary data.</text>
</comment>
<dbReference type="CDD" id="cd07377">
    <property type="entry name" value="WHTH_GntR"/>
    <property type="match status" value="1"/>
</dbReference>
<dbReference type="InterPro" id="IPR011663">
    <property type="entry name" value="UTRA"/>
</dbReference>
<feature type="domain" description="HTH gntR-type" evidence="4">
    <location>
        <begin position="8"/>
        <end position="76"/>
    </location>
</feature>
<dbReference type="InterPro" id="IPR036390">
    <property type="entry name" value="WH_DNA-bd_sf"/>
</dbReference>
<dbReference type="EMBL" id="WAGD01000012">
    <property type="protein sequence ID" value="KAB0883937.1"/>
    <property type="molecule type" value="Genomic_DNA"/>
</dbReference>
<dbReference type="Gene3D" id="1.10.10.10">
    <property type="entry name" value="Winged helix-like DNA-binding domain superfamily/Winged helix DNA-binding domain"/>
    <property type="match status" value="1"/>
</dbReference>
<dbReference type="PROSITE" id="PS50949">
    <property type="entry name" value="HTH_GNTR"/>
    <property type="match status" value="1"/>
</dbReference>
<keyword evidence="1" id="KW-0805">Transcription regulation</keyword>
<evidence type="ECO:0000313" key="5">
    <source>
        <dbReference type="EMBL" id="KAB0883937.1"/>
    </source>
</evidence>
<dbReference type="GO" id="GO:0003677">
    <property type="term" value="F:DNA binding"/>
    <property type="evidence" value="ECO:0007669"/>
    <property type="project" value="UniProtKB-KW"/>
</dbReference>
<dbReference type="InterPro" id="IPR000524">
    <property type="entry name" value="Tscrpt_reg_HTH_GntR"/>
</dbReference>
<evidence type="ECO:0000256" key="3">
    <source>
        <dbReference type="ARBA" id="ARBA00023163"/>
    </source>
</evidence>
<dbReference type="GO" id="GO:0003700">
    <property type="term" value="F:DNA-binding transcription factor activity"/>
    <property type="evidence" value="ECO:0007669"/>
    <property type="project" value="InterPro"/>
</dbReference>
<proteinExistence type="predicted"/>
<dbReference type="PANTHER" id="PTHR44846">
    <property type="entry name" value="MANNOSYL-D-GLYCERATE TRANSPORT/METABOLISM SYSTEM REPRESSOR MNGR-RELATED"/>
    <property type="match status" value="1"/>
</dbReference>
<reference evidence="6 7" key="1">
    <citation type="submission" date="2016-12" db="EMBL/GenBank/DDBJ databases">
        <title>Analysis of the Molecular Diversity Among Cronobacter Species Isolated from Filth Flies Using a Pan Genomic DNA Microarray.</title>
        <authorList>
            <person name="Pava-Ripoll M."/>
            <person name="Tall B."/>
            <person name="Farber J."/>
            <person name="Fanning S."/>
            <person name="Lehner A."/>
            <person name="Stephan R."/>
            <person name="Pagotto F."/>
            <person name="Iverson C."/>
            <person name="Ziobro G."/>
            <person name="Miller A."/>
            <person name="Pearson R."/>
            <person name="Yan Q."/>
            <person name="Kim M."/>
            <person name="Jeong S."/>
            <person name="Park J."/>
            <person name="Jun S."/>
            <person name="Choi H."/>
            <person name="Chung T."/>
            <person name="Yoo Y."/>
            <person name="Park E."/>
            <person name="Hwang S."/>
            <person name="Lee B."/>
            <person name="Sathyamoorthy V."/>
            <person name="Carter L."/>
            <person name="Mammel M."/>
            <person name="Jackson S."/>
            <person name="Kothary M."/>
            <person name="Patel I."/>
            <person name="Grim C."/>
            <person name="Gopinath G."/>
            <person name="Gangiredla J."/>
            <person name="Chase H."/>
        </authorList>
    </citation>
    <scope>NUCLEOTIDE SEQUENCE [LARGE SCALE GENOMIC DNA]</scope>
    <source>
        <strain evidence="6 7">MOD1-Md1s</strain>
    </source>
</reference>
<dbReference type="PRINTS" id="PR00035">
    <property type="entry name" value="HTHGNTR"/>
</dbReference>
<dbReference type="AlphaFoldDB" id="A0A2T7AZL3"/>
<evidence type="ECO:0000313" key="7">
    <source>
        <dbReference type="Proteomes" id="UP000244378"/>
    </source>
</evidence>
<dbReference type="RefSeq" id="WP_075192262.1">
    <property type="nucleotide sequence ID" value="NZ_JADKNN010000045.1"/>
</dbReference>
<protein>
    <submittedName>
        <fullName evidence="6">GntR family transcriptional regulator</fullName>
    </submittedName>
</protein>
<keyword evidence="3" id="KW-0804">Transcription</keyword>
<dbReference type="OrthoDB" id="6626198at2"/>
<evidence type="ECO:0000313" key="6">
    <source>
        <dbReference type="EMBL" id="PUX18149.1"/>
    </source>
</evidence>
<dbReference type="SMART" id="SM00345">
    <property type="entry name" value="HTH_GNTR"/>
    <property type="match status" value="1"/>
</dbReference>
<dbReference type="GO" id="GO:0045892">
    <property type="term" value="P:negative regulation of DNA-templated transcription"/>
    <property type="evidence" value="ECO:0007669"/>
    <property type="project" value="TreeGrafter"/>
</dbReference>
<accession>A0A2T7AZL3</accession>
<dbReference type="Gene3D" id="3.40.1410.10">
    <property type="entry name" value="Chorismate lyase-like"/>
    <property type="match status" value="1"/>
</dbReference>
<dbReference type="InterPro" id="IPR050679">
    <property type="entry name" value="Bact_HTH_transcr_reg"/>
</dbReference>
<dbReference type="InterPro" id="IPR028978">
    <property type="entry name" value="Chorismate_lyase_/UTRA_dom_sf"/>
</dbReference>
<evidence type="ECO:0000313" key="8">
    <source>
        <dbReference type="Proteomes" id="UP000469927"/>
    </source>
</evidence>
<dbReference type="SUPFAM" id="SSF64288">
    <property type="entry name" value="Chorismate lyase-like"/>
    <property type="match status" value="1"/>
</dbReference>
<dbReference type="InterPro" id="IPR036388">
    <property type="entry name" value="WH-like_DNA-bd_sf"/>
</dbReference>
<evidence type="ECO:0000256" key="2">
    <source>
        <dbReference type="ARBA" id="ARBA00023125"/>
    </source>
</evidence>
<gene>
    <name evidence="6" type="ORF">AUN14_02175</name>
    <name evidence="5" type="ORF">FZI19_05570</name>
</gene>
<dbReference type="SUPFAM" id="SSF46785">
    <property type="entry name" value="Winged helix' DNA-binding domain"/>
    <property type="match status" value="1"/>
</dbReference>
<evidence type="ECO:0000256" key="1">
    <source>
        <dbReference type="ARBA" id="ARBA00023015"/>
    </source>
</evidence>
<reference evidence="5 8" key="2">
    <citation type="submission" date="2019-08" db="EMBL/GenBank/DDBJ databases">
        <title>Prevalence, distribution, and phylogeny of type two toxin-antitoxin genes possessed by Cronobacter species where C. sakazakii homologs follow sequence type lineages.</title>
        <authorList>
            <person name="Finkelstein S."/>
            <person name="Negrete F."/>
            <person name="Jang H."/>
            <person name="Gopinath G.R."/>
            <person name="Tall B.D."/>
        </authorList>
    </citation>
    <scope>NUCLEOTIDE SEQUENCE [LARGE SCALE GENOMIC DNA]</scope>
    <source>
        <strain evidence="5 8">MOD1_GK1257</strain>
    </source>
</reference>
<keyword evidence="8" id="KW-1185">Reference proteome</keyword>
<dbReference type="SMART" id="SM00866">
    <property type="entry name" value="UTRA"/>
    <property type="match status" value="1"/>
</dbReference>
<dbReference type="Proteomes" id="UP000244378">
    <property type="component" value="Unassembled WGS sequence"/>
</dbReference>
<dbReference type="Pfam" id="PF07702">
    <property type="entry name" value="UTRA"/>
    <property type="match status" value="1"/>
</dbReference>
<name>A0A2T7AZL3_9ENTR</name>
<sequence length="244" mass="27310">MIDKHSTTPLYLQVEQFLTAQIQSGALRPGDALPSETALCQQFGIARMTARKAVDYLVRQGKVERRRGQGTFVTRDSAPLRIALPLDRHLSSSEAATGLDAPMTNRLICLERTRASDALAAQLAISAGEPLWFMKRLRLLGDVPFVFEISWMISAPFDDLSEADLNASKYAYISRKGFAVAHSEKQIRAELPSREVRDMLGLQREEPVLHATSVAWLTLGTPFEVSEIYYNQQHYLFTLTASRP</sequence>
<dbReference type="Proteomes" id="UP000469927">
    <property type="component" value="Unassembled WGS sequence"/>
</dbReference>
<organism evidence="6 7">
    <name type="scientific">Cronobacter muytjensii</name>
    <dbReference type="NCBI Taxonomy" id="413501"/>
    <lineage>
        <taxon>Bacteria</taxon>
        <taxon>Pseudomonadati</taxon>
        <taxon>Pseudomonadota</taxon>
        <taxon>Gammaproteobacteria</taxon>
        <taxon>Enterobacterales</taxon>
        <taxon>Enterobacteriaceae</taxon>
        <taxon>Cronobacter</taxon>
    </lineage>
</organism>